<protein>
    <submittedName>
        <fullName evidence="3">Alpha/beta hydrolase</fullName>
    </submittedName>
</protein>
<name>A0A5C6UMI6_9SPHN</name>
<gene>
    <name evidence="3" type="ORF">FSZ31_03140</name>
</gene>
<dbReference type="InterPro" id="IPR000639">
    <property type="entry name" value="Epox_hydrolase-like"/>
</dbReference>
<evidence type="ECO:0000313" key="3">
    <source>
        <dbReference type="EMBL" id="TXC73740.1"/>
    </source>
</evidence>
<evidence type="ECO:0000313" key="4">
    <source>
        <dbReference type="Proteomes" id="UP000321129"/>
    </source>
</evidence>
<dbReference type="Gene3D" id="3.40.50.1820">
    <property type="entry name" value="alpha/beta hydrolase"/>
    <property type="match status" value="1"/>
</dbReference>
<dbReference type="Proteomes" id="UP000321129">
    <property type="component" value="Unassembled WGS sequence"/>
</dbReference>
<dbReference type="RefSeq" id="WP_147121577.1">
    <property type="nucleotide sequence ID" value="NZ_VOPY01000001.1"/>
</dbReference>
<dbReference type="AlphaFoldDB" id="A0A5C6UMI6"/>
<dbReference type="PANTHER" id="PTHR43329">
    <property type="entry name" value="EPOXIDE HYDROLASE"/>
    <property type="match status" value="1"/>
</dbReference>
<sequence>MTDIAEFALQRVALATGVELDIVDTGPKDAPALIFLHGFPESHRTWREQIGVYAKDYRVIAPDQRGYCQSSKPEGVENYTPDKIAADVFAIADALGVDRFTVIGHDWGGAIAWLVALMGGPKEAGGNGRVERLVILNAPHPYKFQQAVFDDEGQRAASQYIRDFRDPANDALIAEQGIIGMLMKAVRWERSTALTGEESALMLRNWQEPGAAMGMLNWYRATQLVVPAMGEEAERPALLDAPFPTIAVPTLVIWATGDLALRPCLIEGLDDYVADLTLVKVPDCGHFVPWEAPGAVNAAMSDWLAKTA</sequence>
<dbReference type="InterPro" id="IPR000073">
    <property type="entry name" value="AB_hydrolase_1"/>
</dbReference>
<dbReference type="OrthoDB" id="9804723at2"/>
<keyword evidence="1 3" id="KW-0378">Hydrolase</keyword>
<reference evidence="3 4" key="1">
    <citation type="submission" date="2019-08" db="EMBL/GenBank/DDBJ databases">
        <title>Sphingorhabdus soil sp. nov., isolated from arctic soil.</title>
        <authorList>
            <person name="Liu Y."/>
        </authorList>
    </citation>
    <scope>NUCLEOTIDE SEQUENCE [LARGE SCALE GENOMIC DNA]</scope>
    <source>
        <strain evidence="3 4">D-2Q-5-6</strain>
    </source>
</reference>
<dbReference type="GO" id="GO:0016787">
    <property type="term" value="F:hydrolase activity"/>
    <property type="evidence" value="ECO:0007669"/>
    <property type="project" value="UniProtKB-KW"/>
</dbReference>
<dbReference type="EMBL" id="VOPY01000001">
    <property type="protein sequence ID" value="TXC73740.1"/>
    <property type="molecule type" value="Genomic_DNA"/>
</dbReference>
<feature type="domain" description="AB hydrolase-1" evidence="2">
    <location>
        <begin position="31"/>
        <end position="293"/>
    </location>
</feature>
<dbReference type="PRINTS" id="PR00412">
    <property type="entry name" value="EPOXHYDRLASE"/>
</dbReference>
<evidence type="ECO:0000256" key="1">
    <source>
        <dbReference type="ARBA" id="ARBA00022801"/>
    </source>
</evidence>
<dbReference type="InterPro" id="IPR029058">
    <property type="entry name" value="AB_hydrolase_fold"/>
</dbReference>
<proteinExistence type="predicted"/>
<dbReference type="SUPFAM" id="SSF53474">
    <property type="entry name" value="alpha/beta-Hydrolases"/>
    <property type="match status" value="1"/>
</dbReference>
<keyword evidence="4" id="KW-1185">Reference proteome</keyword>
<dbReference type="Pfam" id="PF00561">
    <property type="entry name" value="Abhydrolase_1"/>
    <property type="match status" value="1"/>
</dbReference>
<comment type="caution">
    <text evidence="3">The sequence shown here is derived from an EMBL/GenBank/DDBJ whole genome shotgun (WGS) entry which is preliminary data.</text>
</comment>
<accession>A0A5C6UMI6</accession>
<evidence type="ECO:0000259" key="2">
    <source>
        <dbReference type="Pfam" id="PF00561"/>
    </source>
</evidence>
<organism evidence="3 4">
    <name type="scientific">Flavisphingopyxis soli</name>
    <dbReference type="NCBI Taxonomy" id="2601267"/>
    <lineage>
        <taxon>Bacteria</taxon>
        <taxon>Pseudomonadati</taxon>
        <taxon>Pseudomonadota</taxon>
        <taxon>Alphaproteobacteria</taxon>
        <taxon>Sphingomonadales</taxon>
        <taxon>Sphingopyxidaceae</taxon>
        <taxon>Flavisphingopyxis</taxon>
    </lineage>
</organism>